<dbReference type="CDD" id="cd02904">
    <property type="entry name" value="Macro_H2A-like"/>
    <property type="match status" value="1"/>
</dbReference>
<keyword evidence="8" id="KW-0832">Ubl conjugation</keyword>
<feature type="domain" description="Macro" evidence="14">
    <location>
        <begin position="216"/>
        <end position="399"/>
    </location>
</feature>
<evidence type="ECO:0000256" key="4">
    <source>
        <dbReference type="ARBA" id="ARBA00011538"/>
    </source>
</evidence>
<evidence type="ECO:0000313" key="16">
    <source>
        <dbReference type="RefSeq" id="XP_036360888.1"/>
    </source>
</evidence>
<dbReference type="GO" id="GO:0006325">
    <property type="term" value="P:chromatin organization"/>
    <property type="evidence" value="ECO:0007669"/>
    <property type="project" value="UniProtKB-KW"/>
</dbReference>
<evidence type="ECO:0000256" key="7">
    <source>
        <dbReference type="ARBA" id="ARBA00022499"/>
    </source>
</evidence>
<evidence type="ECO:0000313" key="15">
    <source>
        <dbReference type="Proteomes" id="UP000515154"/>
    </source>
</evidence>
<feature type="compositionally biased region" description="Low complexity" evidence="13">
    <location>
        <begin position="132"/>
        <end position="146"/>
    </location>
</feature>
<keyword evidence="10" id="KW-0238">DNA-binding</keyword>
<dbReference type="GO" id="GO:0030527">
    <property type="term" value="F:structural constituent of chromatin"/>
    <property type="evidence" value="ECO:0007669"/>
    <property type="project" value="InterPro"/>
</dbReference>
<gene>
    <name evidence="16" type="primary">LOC115213931</name>
</gene>
<dbReference type="InterPro" id="IPR035796">
    <property type="entry name" value="Macro_H2A"/>
</dbReference>
<dbReference type="InterPro" id="IPR007125">
    <property type="entry name" value="H2A/H2B/H3"/>
</dbReference>
<dbReference type="Pfam" id="PF01661">
    <property type="entry name" value="Macro"/>
    <property type="match status" value="1"/>
</dbReference>
<dbReference type="InterPro" id="IPR032454">
    <property type="entry name" value="Histone_H2A_C"/>
</dbReference>
<dbReference type="InterPro" id="IPR002119">
    <property type="entry name" value="Histone_H2A"/>
</dbReference>
<dbReference type="SUPFAM" id="SSF47113">
    <property type="entry name" value="Histone-fold"/>
    <property type="match status" value="1"/>
</dbReference>
<evidence type="ECO:0000256" key="12">
    <source>
        <dbReference type="ARBA" id="ARBA00023269"/>
    </source>
</evidence>
<dbReference type="AlphaFoldDB" id="A0A7E6F004"/>
<dbReference type="Pfam" id="PF16211">
    <property type="entry name" value="Histone_H2A_C"/>
    <property type="match status" value="1"/>
</dbReference>
<dbReference type="InterPro" id="IPR043472">
    <property type="entry name" value="Macro_dom-like"/>
</dbReference>
<dbReference type="Proteomes" id="UP000515154">
    <property type="component" value="Linkage group LG7"/>
</dbReference>
<keyword evidence="12" id="KW-0544">Nucleosome core</keyword>
<keyword evidence="7" id="KW-1017">Isopeptide bond</keyword>
<keyword evidence="6" id="KW-0158">Chromosome</keyword>
<dbReference type="Pfam" id="PF00125">
    <property type="entry name" value="Histone"/>
    <property type="match status" value="1"/>
</dbReference>
<accession>A0A7E6F004</accession>
<dbReference type="SUPFAM" id="SSF52949">
    <property type="entry name" value="Macro domain-like"/>
    <property type="match status" value="1"/>
</dbReference>
<comment type="subcellular location">
    <subcellularLocation>
        <location evidence="3">Chromosome</location>
    </subcellularLocation>
    <subcellularLocation>
        <location evidence="2">Nucleus</location>
    </subcellularLocation>
</comment>
<organism evidence="15 16">
    <name type="scientific">Octopus sinensis</name>
    <name type="common">East Asian common octopus</name>
    <dbReference type="NCBI Taxonomy" id="2607531"/>
    <lineage>
        <taxon>Eukaryota</taxon>
        <taxon>Metazoa</taxon>
        <taxon>Spiralia</taxon>
        <taxon>Lophotrochozoa</taxon>
        <taxon>Mollusca</taxon>
        <taxon>Cephalopoda</taxon>
        <taxon>Coleoidea</taxon>
        <taxon>Octopodiformes</taxon>
        <taxon>Octopoda</taxon>
        <taxon>Incirrata</taxon>
        <taxon>Octopodidae</taxon>
        <taxon>Octopus</taxon>
    </lineage>
</organism>
<dbReference type="Gene3D" id="3.40.220.10">
    <property type="entry name" value="Leucine Aminopeptidase, subunit E, domain 1"/>
    <property type="match status" value="1"/>
</dbReference>
<evidence type="ECO:0000256" key="10">
    <source>
        <dbReference type="ARBA" id="ARBA00023125"/>
    </source>
</evidence>
<dbReference type="GO" id="GO:0003677">
    <property type="term" value="F:DNA binding"/>
    <property type="evidence" value="ECO:0007669"/>
    <property type="project" value="UniProtKB-KW"/>
</dbReference>
<evidence type="ECO:0000256" key="6">
    <source>
        <dbReference type="ARBA" id="ARBA00022454"/>
    </source>
</evidence>
<evidence type="ECO:0000256" key="2">
    <source>
        <dbReference type="ARBA" id="ARBA00004123"/>
    </source>
</evidence>
<feature type="compositionally biased region" description="Polar residues" evidence="13">
    <location>
        <begin position="158"/>
        <end position="170"/>
    </location>
</feature>
<comment type="function">
    <text evidence="1">Core component of nucleosome. Nucleosomes wrap and compact DNA into chromatin, limiting DNA accessibility to the cellular machineries which require DNA as a template. Histones thereby play a central role in transcription regulation, DNA repair, DNA replication and chromosomal stability. DNA accessibility is regulated via a complex set of post-translational modifications of histones, also called histone code, and nucleosome remodeling.</text>
</comment>
<dbReference type="GO" id="GO:0046982">
    <property type="term" value="F:protein heterodimerization activity"/>
    <property type="evidence" value="ECO:0007669"/>
    <property type="project" value="InterPro"/>
</dbReference>
<dbReference type="SMART" id="SM00506">
    <property type="entry name" value="A1pp"/>
    <property type="match status" value="1"/>
</dbReference>
<evidence type="ECO:0000256" key="8">
    <source>
        <dbReference type="ARBA" id="ARBA00022843"/>
    </source>
</evidence>
<dbReference type="Gene3D" id="1.10.20.10">
    <property type="entry name" value="Histone, subunit A"/>
    <property type="match status" value="1"/>
</dbReference>
<dbReference type="CDD" id="cd00074">
    <property type="entry name" value="HFD_H2A"/>
    <property type="match status" value="1"/>
</dbReference>
<dbReference type="SMART" id="SM00414">
    <property type="entry name" value="H2A"/>
    <property type="match status" value="1"/>
</dbReference>
<evidence type="ECO:0000256" key="3">
    <source>
        <dbReference type="ARBA" id="ARBA00004286"/>
    </source>
</evidence>
<reference evidence="16" key="1">
    <citation type="submission" date="2025-08" db="UniProtKB">
        <authorList>
            <consortium name="RefSeq"/>
        </authorList>
    </citation>
    <scope>IDENTIFICATION</scope>
</reference>
<sequence length="399" mass="42924">MTARGIRKKQKAVSRSAKAGVLFPVGRMQRYLKKGTHNFRIGAGAPVYMAAVIEYLAGTYVAEILELSGNAARDNKKIRIVPRHILLAIANDEELHLLLKHVTIPAGGVLPKIHPELLSQQKRRGGKAIQQGSTSTVSGASTSRSGAQPPTTKKAKLTNAQNSHPDTTTAARKPAAVPANKVTKTVDSKPKGVKARILKDAENVNMAAAENLAGFSVLSEKKLFLGQKMTVLQGDITKINADAIIHPTNSTYYMGGEVGSALEKAGGKDFTEEVKELAAKGTLTISAVAMSRGWNLPAKSVIHLNSPSWGCHNAQKLLEKSVQNIFATADKNHMRSLAIPLLAGTVNGGFPKHTAAQIILRTISNYFASVMSSSLKQIYFVLYDKESIDIYLNELAKLD</sequence>
<dbReference type="GO" id="GO:0005634">
    <property type="term" value="C:nucleus"/>
    <property type="evidence" value="ECO:0007669"/>
    <property type="project" value="UniProtKB-SubCell"/>
</dbReference>
<name>A0A7E6F004_9MOLL</name>
<feature type="region of interest" description="Disordered" evidence="13">
    <location>
        <begin position="121"/>
        <end position="191"/>
    </location>
</feature>
<dbReference type="RefSeq" id="XP_036360888.1">
    <property type="nucleotide sequence ID" value="XM_036504995.1"/>
</dbReference>
<evidence type="ECO:0000256" key="13">
    <source>
        <dbReference type="SAM" id="MobiDB-lite"/>
    </source>
</evidence>
<dbReference type="PANTHER" id="PTHR23430">
    <property type="entry name" value="HISTONE H2A"/>
    <property type="match status" value="1"/>
</dbReference>
<evidence type="ECO:0000256" key="5">
    <source>
        <dbReference type="ARBA" id="ARBA00017642"/>
    </source>
</evidence>
<dbReference type="FunFam" id="3.40.220.10:FF:000002">
    <property type="entry name" value="Core histone macro-H2A"/>
    <property type="match status" value="1"/>
</dbReference>
<protein>
    <recommendedName>
        <fullName evidence="5">Histone H2A</fullName>
    </recommendedName>
</protein>
<proteinExistence type="predicted"/>
<evidence type="ECO:0000256" key="9">
    <source>
        <dbReference type="ARBA" id="ARBA00022853"/>
    </source>
</evidence>
<keyword evidence="11" id="KW-0539">Nucleus</keyword>
<dbReference type="PROSITE" id="PS51154">
    <property type="entry name" value="MACRO"/>
    <property type="match status" value="1"/>
</dbReference>
<dbReference type="PRINTS" id="PR00620">
    <property type="entry name" value="HISTONEH2A"/>
</dbReference>
<evidence type="ECO:0000256" key="1">
    <source>
        <dbReference type="ARBA" id="ARBA00002001"/>
    </source>
</evidence>
<keyword evidence="15" id="KW-1185">Reference proteome</keyword>
<evidence type="ECO:0000259" key="14">
    <source>
        <dbReference type="PROSITE" id="PS51154"/>
    </source>
</evidence>
<dbReference type="GO" id="GO:0000786">
    <property type="term" value="C:nucleosome"/>
    <property type="evidence" value="ECO:0007669"/>
    <property type="project" value="UniProtKB-KW"/>
</dbReference>
<comment type="subunit">
    <text evidence="4">The nucleosome is a histone octamer containing two molecules each of H2A, H2B, H3 and H4 assembled in one H3-H4 heterotetramer and two H2A-H2B heterodimers. The octamer wraps approximately 147 bp of DNA.</text>
</comment>
<dbReference type="FunFam" id="1.10.20.10:FF:000013">
    <property type="entry name" value="Core histone macro-H2A"/>
    <property type="match status" value="1"/>
</dbReference>
<keyword evidence="9" id="KW-0156">Chromatin regulator</keyword>
<dbReference type="InterPro" id="IPR002589">
    <property type="entry name" value="Macro_dom"/>
</dbReference>
<dbReference type="InterPro" id="IPR009072">
    <property type="entry name" value="Histone-fold"/>
</dbReference>
<evidence type="ECO:0000256" key="11">
    <source>
        <dbReference type="ARBA" id="ARBA00023242"/>
    </source>
</evidence>